<evidence type="ECO:0000313" key="3">
    <source>
        <dbReference type="WBParaSite" id="SSLN_0001671601-mRNA-1"/>
    </source>
</evidence>
<name>A0A183TI10_SCHSO</name>
<accession>A0A183TI10</accession>
<proteinExistence type="predicted"/>
<dbReference type="OrthoDB" id="10029313at2759"/>
<sequence length="143" mass="15528">MEEENVLRSLRLDDSIIVEAADKGGETVVMNKIDYVNKDNQAFHDWEAWLPNAEDPTKKQAASLKKKVIELIRLKLISTADSNFPTLKDPHIAPSSSSLSADWSAEVELSGGTLSLTLYGQSRECISVAVSCIVGIVVAVGVQ</sequence>
<reference evidence="3" key="1">
    <citation type="submission" date="2016-06" db="UniProtKB">
        <authorList>
            <consortium name="WormBaseParasite"/>
        </authorList>
    </citation>
    <scope>IDENTIFICATION</scope>
</reference>
<evidence type="ECO:0000313" key="2">
    <source>
        <dbReference type="Proteomes" id="UP000275846"/>
    </source>
</evidence>
<dbReference type="AlphaFoldDB" id="A0A183TI10"/>
<dbReference type="WBParaSite" id="SSLN_0001671601-mRNA-1">
    <property type="protein sequence ID" value="SSLN_0001671601-mRNA-1"/>
    <property type="gene ID" value="SSLN_0001671601"/>
</dbReference>
<keyword evidence="2" id="KW-1185">Reference proteome</keyword>
<evidence type="ECO:0000313" key="1">
    <source>
        <dbReference type="EMBL" id="VDM02494.1"/>
    </source>
</evidence>
<protein>
    <submittedName>
        <fullName evidence="3">Aha1_N domain-containing protein</fullName>
    </submittedName>
</protein>
<gene>
    <name evidence="1" type="ORF">SSLN_LOCUS16108</name>
</gene>
<reference evidence="1 2" key="2">
    <citation type="submission" date="2018-11" db="EMBL/GenBank/DDBJ databases">
        <authorList>
            <consortium name="Pathogen Informatics"/>
        </authorList>
    </citation>
    <scope>NUCLEOTIDE SEQUENCE [LARGE SCALE GENOMIC DNA]</scope>
    <source>
        <strain evidence="1 2">NST_G2</strain>
    </source>
</reference>
<dbReference type="EMBL" id="UYSU01040673">
    <property type="protein sequence ID" value="VDM02494.1"/>
    <property type="molecule type" value="Genomic_DNA"/>
</dbReference>
<organism evidence="3">
    <name type="scientific">Schistocephalus solidus</name>
    <name type="common">Tapeworm</name>
    <dbReference type="NCBI Taxonomy" id="70667"/>
    <lineage>
        <taxon>Eukaryota</taxon>
        <taxon>Metazoa</taxon>
        <taxon>Spiralia</taxon>
        <taxon>Lophotrochozoa</taxon>
        <taxon>Platyhelminthes</taxon>
        <taxon>Cestoda</taxon>
        <taxon>Eucestoda</taxon>
        <taxon>Diphyllobothriidea</taxon>
        <taxon>Diphyllobothriidae</taxon>
        <taxon>Schistocephalus</taxon>
    </lineage>
</organism>
<dbReference type="Proteomes" id="UP000275846">
    <property type="component" value="Unassembled WGS sequence"/>
</dbReference>